<protein>
    <recommendedName>
        <fullName evidence="4">Phosphoglycerate kinase</fullName>
        <ecNumber evidence="3">2.7.2.3</ecNumber>
    </recommendedName>
</protein>
<dbReference type="Gene3D" id="3.20.20.70">
    <property type="entry name" value="Aldolase class I"/>
    <property type="match status" value="1"/>
</dbReference>
<keyword evidence="7 12" id="KW-0418">Kinase</keyword>
<evidence type="ECO:0000313" key="12">
    <source>
        <dbReference type="EMBL" id="ELT44731.1"/>
    </source>
</evidence>
<evidence type="ECO:0000256" key="9">
    <source>
        <dbReference type="ARBA" id="ARBA00023152"/>
    </source>
</evidence>
<proteinExistence type="predicted"/>
<evidence type="ECO:0000256" key="4">
    <source>
        <dbReference type="ARBA" id="ARBA00016471"/>
    </source>
</evidence>
<accession>L8TSS9</accession>
<organism evidence="12 13">
    <name type="scientific">Arthrobacter nitrophenolicus</name>
    <dbReference type="NCBI Taxonomy" id="683150"/>
    <lineage>
        <taxon>Bacteria</taxon>
        <taxon>Bacillati</taxon>
        <taxon>Actinomycetota</taxon>
        <taxon>Actinomycetes</taxon>
        <taxon>Micrococcales</taxon>
        <taxon>Micrococcaceae</taxon>
        <taxon>Arthrobacter</taxon>
    </lineage>
</organism>
<dbReference type="UniPathway" id="UPA00109">
    <property type="reaction ID" value="UER00185"/>
</dbReference>
<dbReference type="Pfam" id="PF00121">
    <property type="entry name" value="TIM"/>
    <property type="match status" value="1"/>
</dbReference>
<sequence>MDRLAELAGFKVTLAGDTVGSSAKEAAASLQDGEALVLENVRFDARETSKDDAERGAFADELVALTGDNGAYVDDAFGAVHRKHASVYDVATRLPSYLGDLVHTEVEVLRKLTADTQRPYVVVLGGSKVSDKLAVIDNLIGKADTILVGGGMLFTFLAAAGHKVASSLLEEDQIPVVQDYLKRASDAGTEFVVPTDVVVAEKFAADAAHETVAADAIEDSSFGAQGIGLDIGPDSAAAFASRIKGAKTVFWNGPMGVFEFEAFSAGTRAIAQALTETEAFTVVGGGDSAAAVRTLGFADDQFGHISTGGGASWSTSKARNFPASASWTARQYPPSSPQAGRLPARQPAGRSLIKTFWRLRDFVYERRFRPQALHRGQLENEHGPRAGHYPPAEAGLDLSDAKHDYSRVEVAVFPPFTDLRGVQTLVQGDDLDIAYGGQDLSQFDSGAYTGDISGQFLNKLGCKYVLVGHSERRTIHNESDDVLNAKVKAAFKHGVTPVLCVGEGLEVRQAGTHVNHTLEQLRAGVAGLTSEQAAELVVAYEPSGPLAPVKLPDRRTHRRCAPPSAPSWPRCSMPMSLPRPACSTADRSRPTTPPPS</sequence>
<evidence type="ECO:0000256" key="5">
    <source>
        <dbReference type="ARBA" id="ARBA00022679"/>
    </source>
</evidence>
<dbReference type="SUPFAM" id="SSF51351">
    <property type="entry name" value="Triosephosphate isomerase (TIM)"/>
    <property type="match status" value="1"/>
</dbReference>
<dbReference type="PANTHER" id="PTHR11406">
    <property type="entry name" value="PHOSPHOGLYCERATE KINASE"/>
    <property type="match status" value="1"/>
</dbReference>
<dbReference type="InterPro" id="IPR000652">
    <property type="entry name" value="Triosephosphate_isomerase"/>
</dbReference>
<dbReference type="GO" id="GO:0006096">
    <property type="term" value="P:glycolytic process"/>
    <property type="evidence" value="ECO:0007669"/>
    <property type="project" value="UniProtKB-UniPathway"/>
</dbReference>
<name>L8TSS9_9MICC</name>
<dbReference type="InterPro" id="IPR001576">
    <property type="entry name" value="Phosphoglycerate_kinase"/>
</dbReference>
<keyword evidence="10" id="KW-0413">Isomerase</keyword>
<dbReference type="InterPro" id="IPR015824">
    <property type="entry name" value="Phosphoglycerate_kinase_N"/>
</dbReference>
<dbReference type="PANTHER" id="PTHR11406:SF23">
    <property type="entry name" value="PHOSPHOGLYCERATE KINASE 1, CHLOROPLASTIC-RELATED"/>
    <property type="match status" value="1"/>
</dbReference>
<dbReference type="InterPro" id="IPR035990">
    <property type="entry name" value="TIM_sf"/>
</dbReference>
<dbReference type="PATRIC" id="fig|683150.5.peg.1996"/>
<dbReference type="AlphaFoldDB" id="L8TSS9"/>
<evidence type="ECO:0000256" key="3">
    <source>
        <dbReference type="ARBA" id="ARBA00013061"/>
    </source>
</evidence>
<dbReference type="PROSITE" id="PS51440">
    <property type="entry name" value="TIM_2"/>
    <property type="match status" value="1"/>
</dbReference>
<dbReference type="Pfam" id="PF00162">
    <property type="entry name" value="PGK"/>
    <property type="match status" value="1"/>
</dbReference>
<comment type="pathway">
    <text evidence="2">Carbohydrate degradation; glycolysis; pyruvate from D-glyceraldehyde 3-phosphate: step 2/5.</text>
</comment>
<keyword evidence="5 12" id="KW-0808">Transferase</keyword>
<dbReference type="EC" id="2.7.2.3" evidence="3"/>
<dbReference type="GO" id="GO:0004807">
    <property type="term" value="F:triose-phosphate isomerase activity"/>
    <property type="evidence" value="ECO:0007669"/>
    <property type="project" value="InterPro"/>
</dbReference>
<comment type="caution">
    <text evidence="12">The sequence shown here is derived from an EMBL/GenBank/DDBJ whole genome shotgun (WGS) entry which is preliminary data.</text>
</comment>
<dbReference type="Gene3D" id="3.40.50.1260">
    <property type="entry name" value="Phosphoglycerate kinase, N-terminal domain"/>
    <property type="match status" value="2"/>
</dbReference>
<evidence type="ECO:0000256" key="1">
    <source>
        <dbReference type="ARBA" id="ARBA00000642"/>
    </source>
</evidence>
<dbReference type="InterPro" id="IPR036043">
    <property type="entry name" value="Phosphoglycerate_kinase_sf"/>
</dbReference>
<dbReference type="PRINTS" id="PR00477">
    <property type="entry name" value="PHGLYCKINASE"/>
</dbReference>
<dbReference type="CDD" id="cd00311">
    <property type="entry name" value="TIM"/>
    <property type="match status" value="1"/>
</dbReference>
<reference evidence="13" key="1">
    <citation type="journal article" date="2013" name="Genome Announc.">
        <title>Draft Genome Sequence of the 2-Chloro-4-Nitrophenol-Degrading Bacterium Arthrobacter sp. Strain SJCon.</title>
        <authorList>
            <person name="Vikram S."/>
            <person name="Kumar S."/>
            <person name="Vaidya B."/>
            <person name="Pinnaka A.K."/>
            <person name="Raghava G.P."/>
        </authorList>
    </citation>
    <scope>NUCLEOTIDE SEQUENCE [LARGE SCALE GENOMIC DNA]</scope>
    <source>
        <strain evidence="13">SJCon</strain>
    </source>
</reference>
<dbReference type="EMBL" id="AOFD01000018">
    <property type="protein sequence ID" value="ELT44731.1"/>
    <property type="molecule type" value="Genomic_DNA"/>
</dbReference>
<dbReference type="FunFam" id="3.40.50.1260:FF:000007">
    <property type="entry name" value="Phosphoglycerate kinase"/>
    <property type="match status" value="1"/>
</dbReference>
<evidence type="ECO:0000313" key="13">
    <source>
        <dbReference type="Proteomes" id="UP000011189"/>
    </source>
</evidence>
<feature type="region of interest" description="Disordered" evidence="11">
    <location>
        <begin position="557"/>
        <end position="596"/>
    </location>
</feature>
<keyword evidence="8" id="KW-0067">ATP-binding</keyword>
<gene>
    <name evidence="12" type="primary">pgk</name>
    <name evidence="12" type="ORF">G205_10098</name>
</gene>
<dbReference type="GO" id="GO:0006094">
    <property type="term" value="P:gluconeogenesis"/>
    <property type="evidence" value="ECO:0007669"/>
    <property type="project" value="TreeGrafter"/>
</dbReference>
<dbReference type="GO" id="GO:0005829">
    <property type="term" value="C:cytosol"/>
    <property type="evidence" value="ECO:0007669"/>
    <property type="project" value="TreeGrafter"/>
</dbReference>
<dbReference type="Proteomes" id="UP000011189">
    <property type="component" value="Unassembled WGS sequence"/>
</dbReference>
<dbReference type="InterPro" id="IPR013785">
    <property type="entry name" value="Aldolase_TIM"/>
</dbReference>
<keyword evidence="6" id="KW-0547">Nucleotide-binding</keyword>
<evidence type="ECO:0000256" key="8">
    <source>
        <dbReference type="ARBA" id="ARBA00022840"/>
    </source>
</evidence>
<dbReference type="GO" id="GO:0004618">
    <property type="term" value="F:phosphoglycerate kinase activity"/>
    <property type="evidence" value="ECO:0007669"/>
    <property type="project" value="UniProtKB-EC"/>
</dbReference>
<keyword evidence="9" id="KW-0324">Glycolysis</keyword>
<evidence type="ECO:0000256" key="7">
    <source>
        <dbReference type="ARBA" id="ARBA00022777"/>
    </source>
</evidence>
<evidence type="ECO:0000256" key="11">
    <source>
        <dbReference type="SAM" id="MobiDB-lite"/>
    </source>
</evidence>
<dbReference type="GO" id="GO:0043531">
    <property type="term" value="F:ADP binding"/>
    <property type="evidence" value="ECO:0007669"/>
    <property type="project" value="TreeGrafter"/>
</dbReference>
<evidence type="ECO:0000256" key="2">
    <source>
        <dbReference type="ARBA" id="ARBA00004838"/>
    </source>
</evidence>
<comment type="catalytic activity">
    <reaction evidence="1">
        <text>(2R)-3-phosphoglycerate + ATP = (2R)-3-phospho-glyceroyl phosphate + ADP</text>
        <dbReference type="Rhea" id="RHEA:14801"/>
        <dbReference type="ChEBI" id="CHEBI:30616"/>
        <dbReference type="ChEBI" id="CHEBI:57604"/>
        <dbReference type="ChEBI" id="CHEBI:58272"/>
        <dbReference type="ChEBI" id="CHEBI:456216"/>
        <dbReference type="EC" id="2.7.2.3"/>
    </reaction>
</comment>
<dbReference type="SUPFAM" id="SSF53748">
    <property type="entry name" value="Phosphoglycerate kinase"/>
    <property type="match status" value="1"/>
</dbReference>
<evidence type="ECO:0000256" key="10">
    <source>
        <dbReference type="ARBA" id="ARBA00023235"/>
    </source>
</evidence>
<keyword evidence="13" id="KW-1185">Reference proteome</keyword>
<evidence type="ECO:0000256" key="6">
    <source>
        <dbReference type="ARBA" id="ARBA00022741"/>
    </source>
</evidence>
<dbReference type="GO" id="GO:0005524">
    <property type="term" value="F:ATP binding"/>
    <property type="evidence" value="ECO:0007669"/>
    <property type="project" value="UniProtKB-KW"/>
</dbReference>